<evidence type="ECO:0000259" key="8">
    <source>
        <dbReference type="Pfam" id="PF00662"/>
    </source>
</evidence>
<dbReference type="Pfam" id="PF00361">
    <property type="entry name" value="Proton_antipo_M"/>
    <property type="match status" value="1"/>
</dbReference>
<dbReference type="InterPro" id="IPR003945">
    <property type="entry name" value="NU5C-like"/>
</dbReference>
<gene>
    <name evidence="9" type="primary">nuoL</name>
    <name evidence="9" type="ORF">VB248_03755</name>
</gene>
<organism evidence="9 10">
    <name type="scientific">Arcicella rigui</name>
    <dbReference type="NCBI Taxonomy" id="797020"/>
    <lineage>
        <taxon>Bacteria</taxon>
        <taxon>Pseudomonadati</taxon>
        <taxon>Bacteroidota</taxon>
        <taxon>Cytophagia</taxon>
        <taxon>Cytophagales</taxon>
        <taxon>Flectobacillaceae</taxon>
        <taxon>Arcicella</taxon>
    </lineage>
</organism>
<feature type="transmembrane region" description="Helical" evidence="6">
    <location>
        <begin position="6"/>
        <end position="24"/>
    </location>
</feature>
<protein>
    <submittedName>
        <fullName evidence="9">NADH-quinone oxidoreductase subunit L</fullName>
    </submittedName>
</protein>
<feature type="domain" description="NADH:quinone oxidoreductase/Mrp antiporter transmembrane" evidence="7">
    <location>
        <begin position="133"/>
        <end position="408"/>
    </location>
</feature>
<evidence type="ECO:0000313" key="10">
    <source>
        <dbReference type="Proteomes" id="UP001302949"/>
    </source>
</evidence>
<evidence type="ECO:0000256" key="5">
    <source>
        <dbReference type="RuleBase" id="RU000320"/>
    </source>
</evidence>
<dbReference type="NCBIfam" id="NF005141">
    <property type="entry name" value="PRK06590.1"/>
    <property type="match status" value="1"/>
</dbReference>
<feature type="transmembrane region" description="Helical" evidence="6">
    <location>
        <begin position="331"/>
        <end position="350"/>
    </location>
</feature>
<comment type="subcellular location">
    <subcellularLocation>
        <location evidence="1">Endomembrane system</location>
        <topology evidence="1">Multi-pass membrane protein</topology>
    </subcellularLocation>
    <subcellularLocation>
        <location evidence="5">Membrane</location>
        <topology evidence="5">Multi-pass membrane protein</topology>
    </subcellularLocation>
</comment>
<dbReference type="Proteomes" id="UP001302949">
    <property type="component" value="Unassembled WGS sequence"/>
</dbReference>
<dbReference type="PANTHER" id="PTHR42829">
    <property type="entry name" value="NADH-UBIQUINONE OXIDOREDUCTASE CHAIN 5"/>
    <property type="match status" value="1"/>
</dbReference>
<sequence length="640" mass="71541">MTPSIFVWLILLTPLLGFIMPILLGRKHNGLAAWLTIGFTGLNLIFSVLLLLQNLHAQNQHLSFDWFILGEKAYYFGFLTDSLTLLMLVLVNFIAILVQIFSLEYMHEDPDQYRYVGFLSLFVFSMLGIVLTDNLWIMYAFWELVGLSSYLLIGFWYQKPSAVQASKKAFLVNRVGDVGFLLGIFLIYYIFGNADLQTLHTDFSKNPNVHLVPLAGLLLFCGCIGKSAQFPLHTWLPDAMEGPTPVSALIHAATMVVAGVYLVARIHPLFGIEESIFVASIGCITMLLGSVYAIFQTDIKKTLAYSTISQVGLMVIGLGTDASIFHLLTHAFFKAGLFLAAGSVIHALHHSGNHHFDAQDMRLMGGLRKRLPITFICYLLCSLALAGLPLFAGFLSKDAILAHLFSLAEQKQSTALYVIIGFFFVGILLSAFYMTRQVWMIFFGTFRNKKVQIESIHEGSWKITFPISLLAILSTGFVFTLNPLDAENAWFWHFMNPNLVEKVAENHWIAYLSTAIALLGVALGYFLRNLYFNFEVPTLDAANEALFVKPVLNFAEQLQKFDKKRIDKLVDSLAMIQVIFAHIVAWFDHAIIDGIPNGLAFSAGIIGRITRSVQSGKVQIYIAMSFLGLIGLILFIIFSF</sequence>
<evidence type="ECO:0000313" key="9">
    <source>
        <dbReference type="EMBL" id="MEA5138229.1"/>
    </source>
</evidence>
<keyword evidence="2 5" id="KW-0812">Transmembrane</keyword>
<accession>A0ABU5Q5V3</accession>
<evidence type="ECO:0000256" key="1">
    <source>
        <dbReference type="ARBA" id="ARBA00004127"/>
    </source>
</evidence>
<dbReference type="InterPro" id="IPR001516">
    <property type="entry name" value="Proton_antipo_N"/>
</dbReference>
<dbReference type="Gene3D" id="1.20.5.2700">
    <property type="match status" value="1"/>
</dbReference>
<dbReference type="RefSeq" id="WP_323295398.1">
    <property type="nucleotide sequence ID" value="NZ_JAYFUM010000005.1"/>
</dbReference>
<dbReference type="InterPro" id="IPR001750">
    <property type="entry name" value="ND/Mrp_TM"/>
</dbReference>
<dbReference type="PANTHER" id="PTHR42829:SF2">
    <property type="entry name" value="NADH-UBIQUINONE OXIDOREDUCTASE CHAIN 5"/>
    <property type="match status" value="1"/>
</dbReference>
<dbReference type="EMBL" id="JAYFUM010000005">
    <property type="protein sequence ID" value="MEA5138229.1"/>
    <property type="molecule type" value="Genomic_DNA"/>
</dbReference>
<feature type="transmembrane region" description="Helical" evidence="6">
    <location>
        <begin position="618"/>
        <end position="638"/>
    </location>
</feature>
<feature type="transmembrane region" description="Helical" evidence="6">
    <location>
        <begin position="508"/>
        <end position="527"/>
    </location>
</feature>
<evidence type="ECO:0000256" key="4">
    <source>
        <dbReference type="ARBA" id="ARBA00023136"/>
    </source>
</evidence>
<evidence type="ECO:0000256" key="6">
    <source>
        <dbReference type="SAM" id="Phobius"/>
    </source>
</evidence>
<proteinExistence type="predicted"/>
<feature type="transmembrane region" description="Helical" evidence="6">
    <location>
        <begin position="569"/>
        <end position="587"/>
    </location>
</feature>
<evidence type="ECO:0000256" key="3">
    <source>
        <dbReference type="ARBA" id="ARBA00022989"/>
    </source>
</evidence>
<feature type="domain" description="NADH-Ubiquinone oxidoreductase (complex I) chain 5 N-terminal" evidence="8">
    <location>
        <begin position="66"/>
        <end position="115"/>
    </location>
</feature>
<dbReference type="NCBIfam" id="TIGR01974">
    <property type="entry name" value="NDH_I_L"/>
    <property type="match status" value="1"/>
</dbReference>
<feature type="transmembrane region" description="Helical" evidence="6">
    <location>
        <begin position="73"/>
        <end position="101"/>
    </location>
</feature>
<keyword evidence="10" id="KW-1185">Reference proteome</keyword>
<feature type="transmembrane region" description="Helical" evidence="6">
    <location>
        <begin position="211"/>
        <end position="232"/>
    </location>
</feature>
<feature type="transmembrane region" description="Helical" evidence="6">
    <location>
        <begin position="113"/>
        <end position="131"/>
    </location>
</feature>
<feature type="transmembrane region" description="Helical" evidence="6">
    <location>
        <begin position="244"/>
        <end position="264"/>
    </location>
</feature>
<evidence type="ECO:0000256" key="2">
    <source>
        <dbReference type="ARBA" id="ARBA00022692"/>
    </source>
</evidence>
<feature type="transmembrane region" description="Helical" evidence="6">
    <location>
        <begin position="169"/>
        <end position="191"/>
    </location>
</feature>
<evidence type="ECO:0000259" key="7">
    <source>
        <dbReference type="Pfam" id="PF00361"/>
    </source>
</evidence>
<dbReference type="Pfam" id="PF00662">
    <property type="entry name" value="Proton_antipo_N"/>
    <property type="match status" value="1"/>
</dbReference>
<feature type="transmembrane region" description="Helical" evidence="6">
    <location>
        <begin position="31"/>
        <end position="53"/>
    </location>
</feature>
<feature type="transmembrane region" description="Helical" evidence="6">
    <location>
        <begin position="276"/>
        <end position="295"/>
    </location>
</feature>
<feature type="transmembrane region" description="Helical" evidence="6">
    <location>
        <begin position="371"/>
        <end position="395"/>
    </location>
</feature>
<keyword evidence="4 6" id="KW-0472">Membrane</keyword>
<dbReference type="PRINTS" id="PR01434">
    <property type="entry name" value="NADHDHGNASE5"/>
</dbReference>
<dbReference type="PRINTS" id="PR01435">
    <property type="entry name" value="NPOXDRDTASE5"/>
</dbReference>
<feature type="transmembrane region" description="Helical" evidence="6">
    <location>
        <begin position="137"/>
        <end position="157"/>
    </location>
</feature>
<dbReference type="InterPro" id="IPR018393">
    <property type="entry name" value="NADHpl_OxRdtase_5_subgr"/>
</dbReference>
<feature type="transmembrane region" description="Helical" evidence="6">
    <location>
        <begin position="415"/>
        <end position="442"/>
    </location>
</feature>
<name>A0ABU5Q5V3_9BACT</name>
<keyword evidence="3 6" id="KW-1133">Transmembrane helix</keyword>
<comment type="caution">
    <text evidence="9">The sequence shown here is derived from an EMBL/GenBank/DDBJ whole genome shotgun (WGS) entry which is preliminary data.</text>
</comment>
<reference evidence="9 10" key="1">
    <citation type="submission" date="2023-12" db="EMBL/GenBank/DDBJ databases">
        <title>Novel species of the genus Arcicella isolated from rivers.</title>
        <authorList>
            <person name="Lu H."/>
        </authorList>
    </citation>
    <scope>NUCLEOTIDE SEQUENCE [LARGE SCALE GENOMIC DNA]</scope>
    <source>
        <strain evidence="9 10">KCTC 23307</strain>
    </source>
</reference>
<feature type="transmembrane region" description="Helical" evidence="6">
    <location>
        <begin position="302"/>
        <end position="325"/>
    </location>
</feature>
<feature type="transmembrane region" description="Helical" evidence="6">
    <location>
        <begin position="463"/>
        <end position="481"/>
    </location>
</feature>